<sequence length="167" mass="19261">MILVSAQIGKHYEADYLSRLLGKIDSALFWCEYGSCTSPLWLLFVKSMCFKDSEHYNRTIPPMNVTFDDQLTHRCSLQTPLISTYSDHNDQRFSFDSGKSLWFHHGNAGIDRFCWELCFFGNWSQAHLTVCWCGGVRFVNDWFISRGDSSHPSRYHYPSPAAGISIK</sequence>
<reference evidence="1" key="1">
    <citation type="submission" date="2019-12" db="EMBL/GenBank/DDBJ databases">
        <title>Genome sequencing and annotation of Brassica cretica.</title>
        <authorList>
            <person name="Studholme D.J."/>
            <person name="Sarris P.F."/>
        </authorList>
    </citation>
    <scope>NUCLEOTIDE SEQUENCE</scope>
    <source>
        <strain evidence="1">PFS-001/15</strain>
        <tissue evidence="1">Leaf</tissue>
    </source>
</reference>
<gene>
    <name evidence="1" type="ORF">F2Q68_00032852</name>
</gene>
<name>A0A8S9G5W9_BRACR</name>
<dbReference type="AlphaFoldDB" id="A0A8S9G5W9"/>
<evidence type="ECO:0000313" key="2">
    <source>
        <dbReference type="Proteomes" id="UP000712281"/>
    </source>
</evidence>
<comment type="caution">
    <text evidence="1">The sequence shown here is derived from an EMBL/GenBank/DDBJ whole genome shotgun (WGS) entry which is preliminary data.</text>
</comment>
<dbReference type="Proteomes" id="UP000712281">
    <property type="component" value="Unassembled WGS sequence"/>
</dbReference>
<proteinExistence type="predicted"/>
<protein>
    <submittedName>
        <fullName evidence="1">Uncharacterized protein</fullName>
    </submittedName>
</protein>
<dbReference type="EMBL" id="QGKW02002005">
    <property type="protein sequence ID" value="KAF2541445.1"/>
    <property type="molecule type" value="Genomic_DNA"/>
</dbReference>
<accession>A0A8S9G5W9</accession>
<organism evidence="1 2">
    <name type="scientific">Brassica cretica</name>
    <name type="common">Mustard</name>
    <dbReference type="NCBI Taxonomy" id="69181"/>
    <lineage>
        <taxon>Eukaryota</taxon>
        <taxon>Viridiplantae</taxon>
        <taxon>Streptophyta</taxon>
        <taxon>Embryophyta</taxon>
        <taxon>Tracheophyta</taxon>
        <taxon>Spermatophyta</taxon>
        <taxon>Magnoliopsida</taxon>
        <taxon>eudicotyledons</taxon>
        <taxon>Gunneridae</taxon>
        <taxon>Pentapetalae</taxon>
        <taxon>rosids</taxon>
        <taxon>malvids</taxon>
        <taxon>Brassicales</taxon>
        <taxon>Brassicaceae</taxon>
        <taxon>Brassiceae</taxon>
        <taxon>Brassica</taxon>
    </lineage>
</organism>
<evidence type="ECO:0000313" key="1">
    <source>
        <dbReference type="EMBL" id="KAF2541445.1"/>
    </source>
</evidence>